<organism evidence="1 2">
    <name type="scientific">Streptomyces musisoli</name>
    <dbReference type="NCBI Taxonomy" id="2802280"/>
    <lineage>
        <taxon>Bacteria</taxon>
        <taxon>Bacillati</taxon>
        <taxon>Actinomycetota</taxon>
        <taxon>Actinomycetes</taxon>
        <taxon>Kitasatosporales</taxon>
        <taxon>Streptomycetaceae</taxon>
        <taxon>Streptomyces</taxon>
    </lineage>
</organism>
<protein>
    <submittedName>
        <fullName evidence="1">Uncharacterized protein</fullName>
    </submittedName>
</protein>
<accession>A0ABS1NTP5</accession>
<proteinExistence type="predicted"/>
<dbReference type="EMBL" id="JAERRH010000001">
    <property type="protein sequence ID" value="MBL1103458.1"/>
    <property type="molecule type" value="Genomic_DNA"/>
</dbReference>
<reference evidence="1 2" key="1">
    <citation type="submission" date="2021-01" db="EMBL/GenBank/DDBJ databases">
        <title>WGS of actinomycetes isolated from Thailand.</title>
        <authorList>
            <person name="Thawai C."/>
        </authorList>
    </citation>
    <scope>NUCLEOTIDE SEQUENCE [LARGE SCALE GENOMIC DNA]</scope>
    <source>
        <strain evidence="1 2">CH5-8</strain>
    </source>
</reference>
<gene>
    <name evidence="1" type="ORF">JK361_02360</name>
</gene>
<keyword evidence="2" id="KW-1185">Reference proteome</keyword>
<dbReference type="RefSeq" id="WP_201813903.1">
    <property type="nucleotide sequence ID" value="NZ_JAERRH010000001.1"/>
</dbReference>
<dbReference type="Proteomes" id="UP000621386">
    <property type="component" value="Unassembled WGS sequence"/>
</dbReference>
<evidence type="ECO:0000313" key="1">
    <source>
        <dbReference type="EMBL" id="MBL1103458.1"/>
    </source>
</evidence>
<name>A0ABS1NTP5_9ACTN</name>
<sequence>MWPHRRRSAGLPVDRDEVEEALEAAFELDGEVTGAVSGMGRCHLDLEIADGSDPAAALERLWPVLSELGVADCATLNVSE</sequence>
<comment type="caution">
    <text evidence="1">The sequence shown here is derived from an EMBL/GenBank/DDBJ whole genome shotgun (WGS) entry which is preliminary data.</text>
</comment>
<evidence type="ECO:0000313" key="2">
    <source>
        <dbReference type="Proteomes" id="UP000621386"/>
    </source>
</evidence>